<proteinExistence type="inferred from homology"/>
<evidence type="ECO:0000313" key="2">
    <source>
        <dbReference type="EMBL" id="SVB84212.1"/>
    </source>
</evidence>
<dbReference type="PANTHER" id="PTHR42760">
    <property type="entry name" value="SHORT-CHAIN DEHYDROGENASES/REDUCTASES FAMILY MEMBER"/>
    <property type="match status" value="1"/>
</dbReference>
<dbReference type="InterPro" id="IPR002347">
    <property type="entry name" value="SDR_fam"/>
</dbReference>
<sequence length="269" mass="28926">MEVKNKRVVVTGAASGIGKALCEAFYQAGVKSLVAVDVNLDGAKQTADSVEGIAVEANVGKEDAIIDVIEKSNKHAGGVDIFCSNAGISGVPGFFEAKTSDWQNIWEVNVQAHIFAAKYVLPQMLEREEGYLVNTSSAAGLLTQLGAASYSVTKAAAVSFAEWIKITYGEKGIGVSCLCPQAVRTAMTAQGPGVAGVDGMMEPEVVAQEVLSAIAEERFLVLPHTEVAEYVMRKGNDRDRWIKGMQRLQKQYEDFLTPTDMTFPRGDKK</sequence>
<dbReference type="Gene3D" id="3.40.50.720">
    <property type="entry name" value="NAD(P)-binding Rossmann-like Domain"/>
    <property type="match status" value="1"/>
</dbReference>
<gene>
    <name evidence="2" type="ORF">METZ01_LOCUS237066</name>
</gene>
<dbReference type="InterPro" id="IPR036291">
    <property type="entry name" value="NAD(P)-bd_dom_sf"/>
</dbReference>
<dbReference type="PRINTS" id="PR00081">
    <property type="entry name" value="GDHRDH"/>
</dbReference>
<evidence type="ECO:0008006" key="3">
    <source>
        <dbReference type="Google" id="ProtNLM"/>
    </source>
</evidence>
<dbReference type="SUPFAM" id="SSF51735">
    <property type="entry name" value="NAD(P)-binding Rossmann-fold domains"/>
    <property type="match status" value="1"/>
</dbReference>
<dbReference type="AlphaFoldDB" id="A0A382HAK9"/>
<organism evidence="2">
    <name type="scientific">marine metagenome</name>
    <dbReference type="NCBI Taxonomy" id="408172"/>
    <lineage>
        <taxon>unclassified sequences</taxon>
        <taxon>metagenomes</taxon>
        <taxon>ecological metagenomes</taxon>
    </lineage>
</organism>
<accession>A0A382HAK9</accession>
<dbReference type="PRINTS" id="PR00080">
    <property type="entry name" value="SDRFAMILY"/>
</dbReference>
<name>A0A382HAK9_9ZZZZ</name>
<reference evidence="2" key="1">
    <citation type="submission" date="2018-05" db="EMBL/GenBank/DDBJ databases">
        <authorList>
            <person name="Lanie J.A."/>
            <person name="Ng W.-L."/>
            <person name="Kazmierczak K.M."/>
            <person name="Andrzejewski T.M."/>
            <person name="Davidsen T.M."/>
            <person name="Wayne K.J."/>
            <person name="Tettelin H."/>
            <person name="Glass J.I."/>
            <person name="Rusch D."/>
            <person name="Podicherti R."/>
            <person name="Tsui H.-C.T."/>
            <person name="Winkler M.E."/>
        </authorList>
    </citation>
    <scope>NUCLEOTIDE SEQUENCE</scope>
</reference>
<dbReference type="Pfam" id="PF00106">
    <property type="entry name" value="adh_short"/>
    <property type="match status" value="1"/>
</dbReference>
<dbReference type="CDD" id="cd05233">
    <property type="entry name" value="SDR_c"/>
    <property type="match status" value="1"/>
</dbReference>
<protein>
    <recommendedName>
        <fullName evidence="3">Short-chain dehydrogenase</fullName>
    </recommendedName>
</protein>
<dbReference type="GO" id="GO:0016616">
    <property type="term" value="F:oxidoreductase activity, acting on the CH-OH group of donors, NAD or NADP as acceptor"/>
    <property type="evidence" value="ECO:0007669"/>
    <property type="project" value="TreeGrafter"/>
</dbReference>
<evidence type="ECO:0000256" key="1">
    <source>
        <dbReference type="ARBA" id="ARBA00006484"/>
    </source>
</evidence>
<dbReference type="EMBL" id="UINC01060086">
    <property type="protein sequence ID" value="SVB84212.1"/>
    <property type="molecule type" value="Genomic_DNA"/>
</dbReference>
<comment type="similarity">
    <text evidence="1">Belongs to the short-chain dehydrogenases/reductases (SDR) family.</text>
</comment>